<reference evidence="2 3" key="1">
    <citation type="submission" date="2020-09" db="EMBL/GenBank/DDBJ databases">
        <title>Actinomycete isolated from the Camponotus japonicus Mayr.</title>
        <authorList>
            <person name="Gong X."/>
        </authorList>
    </citation>
    <scope>NUCLEOTIDE SEQUENCE [LARGE SCALE GENOMIC DNA]</scope>
    <source>
        <strain evidence="2 3">2C-HV3</strain>
    </source>
</reference>
<organism evidence="2 3">
    <name type="scientific">Microbispora bryophytorum subsp. camponoti</name>
    <dbReference type="NCBI Taxonomy" id="1677852"/>
    <lineage>
        <taxon>Bacteria</taxon>
        <taxon>Bacillati</taxon>
        <taxon>Actinomycetota</taxon>
        <taxon>Actinomycetes</taxon>
        <taxon>Streptosporangiales</taxon>
        <taxon>Streptosporangiaceae</taxon>
        <taxon>Microbispora</taxon>
    </lineage>
</organism>
<comment type="caution">
    <text evidence="2">The sequence shown here is derived from an EMBL/GenBank/DDBJ whole genome shotgun (WGS) entry which is preliminary data.</text>
</comment>
<evidence type="ECO:0000313" key="3">
    <source>
        <dbReference type="Proteomes" id="UP000653231"/>
    </source>
</evidence>
<evidence type="ECO:0008006" key="4">
    <source>
        <dbReference type="Google" id="ProtNLM"/>
    </source>
</evidence>
<accession>A0ABR8L6S8</accession>
<evidence type="ECO:0000313" key="2">
    <source>
        <dbReference type="EMBL" id="MBD3145140.1"/>
    </source>
</evidence>
<dbReference type="Proteomes" id="UP000653231">
    <property type="component" value="Unassembled WGS sequence"/>
</dbReference>
<protein>
    <recommendedName>
        <fullName evidence="4">Band 7 domain-containing protein</fullName>
    </recommendedName>
</protein>
<feature type="compositionally biased region" description="Acidic residues" evidence="1">
    <location>
        <begin position="361"/>
        <end position="374"/>
    </location>
</feature>
<proteinExistence type="predicted"/>
<gene>
    <name evidence="2" type="ORF">IEQ31_18345</name>
</gene>
<feature type="region of interest" description="Disordered" evidence="1">
    <location>
        <begin position="341"/>
        <end position="374"/>
    </location>
</feature>
<dbReference type="RefSeq" id="WP_191052617.1">
    <property type="nucleotide sequence ID" value="NZ_JACXRZ010000013.1"/>
</dbReference>
<dbReference type="EMBL" id="JACXRZ010000013">
    <property type="protein sequence ID" value="MBD3145140.1"/>
    <property type="molecule type" value="Genomic_DNA"/>
</dbReference>
<name>A0ABR8L6S8_9ACTN</name>
<keyword evidence="3" id="KW-1185">Reference proteome</keyword>
<evidence type="ECO:0000256" key="1">
    <source>
        <dbReference type="SAM" id="MobiDB-lite"/>
    </source>
</evidence>
<sequence>MSYPVISQVPLDPVVKQRFLSKPHRSISSLPRQLPHQRLVFEYDGTFVLGDRRLRGDEPHVLLGDSVSVVDVTKDRPVTIHVSINSSGAHDFTVAVQFRCTVDEPIEVVRAGLTDVTEHLVTYIRAYHKLFELGRSHGLDDVHEVWTIVHAQVKAYTTVVPCVLPGMSAEFAGLDVFPPDEIAHGRRRYETNLHNLQGAHGLRDAKRKLDRDFELDELDYLHAKGHSANDFIRQETALDQDQQISEATKVRDFLNSGPGAADGLYVTVRGLSDQQVADRYAALGDREYSAIQHRMQREHELQVVQARGRAEVVRAAIAQGLFNENTGKELLATFDDVEPEAEVKGLEGPAYEPRAEVTAGDTDDDLFPEEDVRG</sequence>